<feature type="domain" description="Fibronectin type-III" evidence="12">
    <location>
        <begin position="324"/>
        <end position="417"/>
    </location>
</feature>
<keyword evidence="10" id="KW-0325">Glycoprotein</keyword>
<dbReference type="Pfam" id="PF00041">
    <property type="entry name" value="fn3"/>
    <property type="match status" value="2"/>
</dbReference>
<dbReference type="RefSeq" id="XP_004699671.1">
    <property type="nucleotide sequence ID" value="XM_004699614.2"/>
</dbReference>
<dbReference type="PROSITE" id="PS01353">
    <property type="entry name" value="HEMATOPO_REC_L_F2"/>
    <property type="match status" value="1"/>
</dbReference>
<keyword evidence="8" id="KW-1015">Disulfide bond</keyword>
<gene>
    <name evidence="14" type="primary">IL12RB2</name>
</gene>
<dbReference type="PROSITE" id="PS50853">
    <property type="entry name" value="FN3"/>
    <property type="match status" value="3"/>
</dbReference>
<dbReference type="InterPro" id="IPR052672">
    <property type="entry name" value="Type1_Cytokine_Rcpt_Type2"/>
</dbReference>
<dbReference type="SUPFAM" id="SSF49265">
    <property type="entry name" value="Fibronectin type III"/>
    <property type="match status" value="4"/>
</dbReference>
<dbReference type="Gene3D" id="2.60.40.10">
    <property type="entry name" value="Immunoglobulins"/>
    <property type="match status" value="5"/>
</dbReference>
<evidence type="ECO:0000313" key="13">
    <source>
        <dbReference type="Proteomes" id="UP000694863"/>
    </source>
</evidence>
<accession>A0ABM0IGP2</accession>
<name>A0ABM0IGP2_ECHTE</name>
<evidence type="ECO:0000256" key="10">
    <source>
        <dbReference type="ARBA" id="ARBA00023180"/>
    </source>
</evidence>
<dbReference type="InterPro" id="IPR013783">
    <property type="entry name" value="Ig-like_fold"/>
</dbReference>
<evidence type="ECO:0000313" key="14">
    <source>
        <dbReference type="RefSeq" id="XP_004699671.1"/>
    </source>
</evidence>
<dbReference type="PANTHER" id="PTHR48423">
    <property type="entry name" value="INTERLEUKIN-27 RECEPTOR SUBUNIT ALPHA"/>
    <property type="match status" value="1"/>
</dbReference>
<feature type="region of interest" description="Disordered" evidence="11">
    <location>
        <begin position="47"/>
        <end position="80"/>
    </location>
</feature>
<dbReference type="InterPro" id="IPR036116">
    <property type="entry name" value="FN3_sf"/>
</dbReference>
<evidence type="ECO:0000256" key="4">
    <source>
        <dbReference type="ARBA" id="ARBA00022729"/>
    </source>
</evidence>
<dbReference type="InterPro" id="IPR003529">
    <property type="entry name" value="Hematopoietin_rcpt_Gp130_CS"/>
</dbReference>
<protein>
    <submittedName>
        <fullName evidence="14">Interleukin-12 receptor subunit beta-2</fullName>
    </submittedName>
</protein>
<evidence type="ECO:0000256" key="6">
    <source>
        <dbReference type="ARBA" id="ARBA00022989"/>
    </source>
</evidence>
<dbReference type="InterPro" id="IPR010457">
    <property type="entry name" value="IgC2-like_lig-bd"/>
</dbReference>
<evidence type="ECO:0000256" key="2">
    <source>
        <dbReference type="ARBA" id="ARBA00008921"/>
    </source>
</evidence>
<feature type="region of interest" description="Disordered" evidence="11">
    <location>
        <begin position="815"/>
        <end position="847"/>
    </location>
</feature>
<organism evidence="13 14">
    <name type="scientific">Echinops telfairi</name>
    <name type="common">Lesser hedgehog tenrec</name>
    <dbReference type="NCBI Taxonomy" id="9371"/>
    <lineage>
        <taxon>Eukaryota</taxon>
        <taxon>Metazoa</taxon>
        <taxon>Chordata</taxon>
        <taxon>Craniata</taxon>
        <taxon>Vertebrata</taxon>
        <taxon>Euteleostomi</taxon>
        <taxon>Mammalia</taxon>
        <taxon>Eutheria</taxon>
        <taxon>Afrotheria</taxon>
        <taxon>Tenrecidae</taxon>
        <taxon>Tenrecinae</taxon>
        <taxon>Echinops</taxon>
    </lineage>
</organism>
<reference evidence="14" key="1">
    <citation type="submission" date="2025-08" db="UniProtKB">
        <authorList>
            <consortium name="RefSeq"/>
        </authorList>
    </citation>
    <scope>IDENTIFICATION</scope>
</reference>
<evidence type="ECO:0000256" key="7">
    <source>
        <dbReference type="ARBA" id="ARBA00023136"/>
    </source>
</evidence>
<evidence type="ECO:0000256" key="9">
    <source>
        <dbReference type="ARBA" id="ARBA00023170"/>
    </source>
</evidence>
<keyword evidence="9 14" id="KW-0675">Receptor</keyword>
<keyword evidence="13" id="KW-1185">Reference proteome</keyword>
<keyword evidence="7" id="KW-0472">Membrane</keyword>
<feature type="compositionally biased region" description="Basic and acidic residues" evidence="11">
    <location>
        <begin position="47"/>
        <end position="66"/>
    </location>
</feature>
<dbReference type="InterPro" id="IPR003961">
    <property type="entry name" value="FN3_dom"/>
</dbReference>
<keyword evidence="3" id="KW-0812">Transmembrane</keyword>
<evidence type="ECO:0000256" key="1">
    <source>
        <dbReference type="ARBA" id="ARBA00004479"/>
    </source>
</evidence>
<sequence>MEVAACGARALGRGAANSRTIEAVLAVPAAECCPHLPGVSPLWGRRDPGRRSALGERDTCGRKDRAIWSPPPPDPARGLAARRAGEYRRTFQRRLLMAYPARTNVLAFLCTVTCLSITGEIDVCKKGGVTVKPSHVISLGSAVNISCSLKPEQGCSRSSSSDRLILYKFNRTIHVQPGPSLSAQVTGLPLGTTMFLCNLACGGGGGAETRICGAEIFVGVVPEQPQSITCTQNGEHGTVACSWDRGRDTHLYTVYLLQLEGPRNLTLQKECKGHYCNKSDLGISLPPESLDSSYTATVTASNKLGHSSSFPSTFTFLDIVRPLPPWDIRITFTNTSVRRYTLHWRDDGMVILNRLKYRPTNSGSWTMVNATSAKGRHDLLDLKPYTEYEFQISSKFHLQAGSWGDWSEALRIQTPEEEPIGMLDVWYVNQHIEHERQRISLFWKNLSVSEARGNILHYQVTLQEVAGGKATRQNTTRHNSWTWVIPRMERWAMTVSAVNSKGSSPPARINITNLCGAESLAPRRVSVHSEGENSMVVTWEPPGSPGAAVQEYVVAWRDLHPARGTQPQLDWLRSPAYNTAALISENIKHYICYEIRVCALSGDQAGCSTVWGDSKHKAPWSGPHINGITEQKGIVLISWNRIPVKEQMGCIRSYRIYWKKQDSDSQPQLCEIPYEVSQNSHAINSLQPRVAYVLWMTALTAAGESPGGNEWELYLQGKTNWNMFLAPSICLAVILVGVFSMRYIRQKVLVLLTTLRPHWYSKGIPDPANSTWAKKHLILEEKMQLPSDRLLIAGHSPEEPETLVINEVIHQEPPAFTHPHHTNWPEQRGPGGQGPYTAEEDLAPPGAETRQPGDLYKVLGGRGPVTNPGNPVSPLTILPVDYLPSQEGYLPSNIGYLPSHEPPAPEPLEELEPQHISLSVFPASSLHPLSFSCGEKLTLDRLKMGCGSLML</sequence>
<evidence type="ECO:0000259" key="12">
    <source>
        <dbReference type="PROSITE" id="PS50853"/>
    </source>
</evidence>
<evidence type="ECO:0000256" key="3">
    <source>
        <dbReference type="ARBA" id="ARBA00022692"/>
    </source>
</evidence>
<comment type="subcellular location">
    <subcellularLocation>
        <location evidence="1">Membrane</location>
        <topology evidence="1">Single-pass type I membrane protein</topology>
    </subcellularLocation>
</comment>
<evidence type="ECO:0000256" key="11">
    <source>
        <dbReference type="SAM" id="MobiDB-lite"/>
    </source>
</evidence>
<dbReference type="Proteomes" id="UP000694863">
    <property type="component" value="Unplaced"/>
</dbReference>
<dbReference type="GeneID" id="101660111"/>
<keyword evidence="6" id="KW-1133">Transmembrane helix</keyword>
<feature type="domain" description="Fibronectin type-III" evidence="12">
    <location>
        <begin position="619"/>
        <end position="718"/>
    </location>
</feature>
<dbReference type="CDD" id="cd00063">
    <property type="entry name" value="FN3"/>
    <property type="match status" value="3"/>
</dbReference>
<comment type="similarity">
    <text evidence="2">Belongs to the type I cytokine receptor family. Type 2 subfamily.</text>
</comment>
<dbReference type="SMART" id="SM00060">
    <property type="entry name" value="FN3"/>
    <property type="match status" value="4"/>
</dbReference>
<evidence type="ECO:0000256" key="8">
    <source>
        <dbReference type="ARBA" id="ARBA00023157"/>
    </source>
</evidence>
<evidence type="ECO:0000256" key="5">
    <source>
        <dbReference type="ARBA" id="ARBA00022737"/>
    </source>
</evidence>
<keyword evidence="4" id="KW-0732">Signal</keyword>
<dbReference type="Pfam" id="PF06328">
    <property type="entry name" value="Lep_receptor_Ig"/>
    <property type="match status" value="1"/>
</dbReference>
<feature type="domain" description="Fibronectin type-III" evidence="12">
    <location>
        <begin position="521"/>
        <end position="617"/>
    </location>
</feature>
<dbReference type="PANTHER" id="PTHR48423:SF1">
    <property type="entry name" value="INTERLEUKIN-27 RECEPTOR SUBUNIT ALPHA"/>
    <property type="match status" value="1"/>
</dbReference>
<proteinExistence type="inferred from homology"/>
<keyword evidence="5" id="KW-0677">Repeat</keyword>